<organism evidence="2">
    <name type="scientific">viral metagenome</name>
    <dbReference type="NCBI Taxonomy" id="1070528"/>
    <lineage>
        <taxon>unclassified sequences</taxon>
        <taxon>metagenomes</taxon>
        <taxon>organismal metagenomes</taxon>
    </lineage>
</organism>
<name>A0A6C0CB80_9ZZZZ</name>
<keyword evidence="1" id="KW-1133">Transmembrane helix</keyword>
<evidence type="ECO:0000313" key="2">
    <source>
        <dbReference type="EMBL" id="QHT01848.1"/>
    </source>
</evidence>
<sequence length="119" mass="13390">MPYIVKNPNTIVVALCIKTITFLNIVGIVGKGMVNRPFSKHSILHGNHLSSNVKLAHRFAKQHTRLLETHKVIFVSKAVNNEGNEFAWQVANVELANAWSTSFTHHHSFLLVLFSLGYK</sequence>
<accession>A0A6C0CB80</accession>
<proteinExistence type="predicted"/>
<protein>
    <submittedName>
        <fullName evidence="2">Uncharacterized protein</fullName>
    </submittedName>
</protein>
<feature type="transmembrane region" description="Helical" evidence="1">
    <location>
        <begin position="12"/>
        <end position="30"/>
    </location>
</feature>
<evidence type="ECO:0000256" key="1">
    <source>
        <dbReference type="SAM" id="Phobius"/>
    </source>
</evidence>
<reference evidence="2" key="1">
    <citation type="journal article" date="2020" name="Nature">
        <title>Giant virus diversity and host interactions through global metagenomics.</title>
        <authorList>
            <person name="Schulz F."/>
            <person name="Roux S."/>
            <person name="Paez-Espino D."/>
            <person name="Jungbluth S."/>
            <person name="Walsh D.A."/>
            <person name="Denef V.J."/>
            <person name="McMahon K.D."/>
            <person name="Konstantinidis K.T."/>
            <person name="Eloe-Fadrosh E.A."/>
            <person name="Kyrpides N.C."/>
            <person name="Woyke T."/>
        </authorList>
    </citation>
    <scope>NUCLEOTIDE SEQUENCE</scope>
    <source>
        <strain evidence="2">GVMAG-M-3300020523-10</strain>
    </source>
</reference>
<dbReference type="EMBL" id="MN739382">
    <property type="protein sequence ID" value="QHT01848.1"/>
    <property type="molecule type" value="Genomic_DNA"/>
</dbReference>
<keyword evidence="1" id="KW-0812">Transmembrane</keyword>
<keyword evidence="1" id="KW-0472">Membrane</keyword>
<dbReference type="AlphaFoldDB" id="A0A6C0CB80"/>